<dbReference type="OrthoDB" id="2111073at2"/>
<dbReference type="Pfam" id="PF00149">
    <property type="entry name" value="Metallophos"/>
    <property type="match status" value="1"/>
</dbReference>
<feature type="domain" description="Calcineurin-like phosphoesterase" evidence="1">
    <location>
        <begin position="27"/>
        <end position="174"/>
    </location>
</feature>
<gene>
    <name evidence="2" type="ORF">SAMN05443428_1223</name>
</gene>
<dbReference type="RefSeq" id="WP_078697329.1">
    <property type="nucleotide sequence ID" value="NZ_FUYH01000022.1"/>
</dbReference>
<dbReference type="AlphaFoldDB" id="A0A1T4Y5P3"/>
<sequence>MEKIKRFLFNLAGEIYIPECASLNYRKIIHISDTPTVIYGSIIRLIKNTKPDILIHTGDVADDIKLQMAPQLINSYRVKVTRFLSSLSPYVKDRIIVVPGNHDDFETLKSINSIEIITEGSILNVDGISIGLSHDFYNLPNECNLYLYGHDKIITNQKEYLNGIDNINIINIEDMNIIKLHYPSGTDAHRTRKKKMGI</sequence>
<dbReference type="EMBL" id="FUYH01000022">
    <property type="protein sequence ID" value="SKA96631.1"/>
    <property type="molecule type" value="Genomic_DNA"/>
</dbReference>
<dbReference type="Proteomes" id="UP000190105">
    <property type="component" value="Unassembled WGS sequence"/>
</dbReference>
<protein>
    <submittedName>
        <fullName evidence="2">Calcineurin-like phosphoesterase</fullName>
    </submittedName>
</protein>
<dbReference type="SUPFAM" id="SSF56300">
    <property type="entry name" value="Metallo-dependent phosphatases"/>
    <property type="match status" value="1"/>
</dbReference>
<organism evidence="2 3">
    <name type="scientific">Caloramator quimbayensis</name>
    <dbReference type="NCBI Taxonomy" id="1147123"/>
    <lineage>
        <taxon>Bacteria</taxon>
        <taxon>Bacillati</taxon>
        <taxon>Bacillota</taxon>
        <taxon>Clostridia</taxon>
        <taxon>Eubacteriales</taxon>
        <taxon>Clostridiaceae</taxon>
        <taxon>Caloramator</taxon>
    </lineage>
</organism>
<dbReference type="Gene3D" id="3.60.21.10">
    <property type="match status" value="1"/>
</dbReference>
<dbReference type="InterPro" id="IPR004843">
    <property type="entry name" value="Calcineurin-like_PHP"/>
</dbReference>
<reference evidence="3" key="1">
    <citation type="submission" date="2017-02" db="EMBL/GenBank/DDBJ databases">
        <authorList>
            <person name="Varghese N."/>
            <person name="Submissions S."/>
        </authorList>
    </citation>
    <scope>NUCLEOTIDE SEQUENCE [LARGE SCALE GENOMIC DNA]</scope>
    <source>
        <strain evidence="3">USBA 833</strain>
    </source>
</reference>
<evidence type="ECO:0000259" key="1">
    <source>
        <dbReference type="Pfam" id="PF00149"/>
    </source>
</evidence>
<dbReference type="InterPro" id="IPR029052">
    <property type="entry name" value="Metallo-depent_PP-like"/>
</dbReference>
<dbReference type="GO" id="GO:0016787">
    <property type="term" value="F:hydrolase activity"/>
    <property type="evidence" value="ECO:0007669"/>
    <property type="project" value="InterPro"/>
</dbReference>
<keyword evidence="3" id="KW-1185">Reference proteome</keyword>
<proteinExistence type="predicted"/>
<accession>A0A1T4Y5P3</accession>
<name>A0A1T4Y5P3_9CLOT</name>
<dbReference type="STRING" id="1147123.SAMN05443428_1223"/>
<evidence type="ECO:0000313" key="3">
    <source>
        <dbReference type="Proteomes" id="UP000190105"/>
    </source>
</evidence>
<evidence type="ECO:0000313" key="2">
    <source>
        <dbReference type="EMBL" id="SKA96631.1"/>
    </source>
</evidence>